<evidence type="ECO:0000256" key="5">
    <source>
        <dbReference type="ARBA" id="ARBA00022475"/>
    </source>
</evidence>
<dbReference type="EC" id="1.16.1.9" evidence="3"/>
<dbReference type="PROSITE" id="PS51384">
    <property type="entry name" value="FAD_FR"/>
    <property type="match status" value="1"/>
</dbReference>
<dbReference type="Gene3D" id="3.40.50.80">
    <property type="entry name" value="Nucleotide-binding domain of ferredoxin-NADP reductase (FNR) module"/>
    <property type="match status" value="1"/>
</dbReference>
<comment type="subcellular location">
    <subcellularLocation>
        <location evidence="1">Cell membrane</location>
        <topology evidence="1">Multi-pass membrane protein</topology>
    </subcellularLocation>
</comment>
<dbReference type="GO" id="GO:0005886">
    <property type="term" value="C:plasma membrane"/>
    <property type="evidence" value="ECO:0007669"/>
    <property type="project" value="UniProtKB-SubCell"/>
</dbReference>
<dbReference type="InterPro" id="IPR051410">
    <property type="entry name" value="Ferric/Cupric_Reductase"/>
</dbReference>
<comment type="caution">
    <text evidence="17">The sequence shown here is derived from an EMBL/GenBank/DDBJ whole genome shotgun (WGS) entry which is preliminary data.</text>
</comment>
<dbReference type="PANTHER" id="PTHR32361:SF9">
    <property type="entry name" value="FERRIC REDUCTASE TRANSMEMBRANE COMPONENT 3-RELATED"/>
    <property type="match status" value="1"/>
</dbReference>
<accession>A0A5N5QAK5</accession>
<evidence type="ECO:0000259" key="16">
    <source>
        <dbReference type="PROSITE" id="PS51384"/>
    </source>
</evidence>
<dbReference type="InterPro" id="IPR017927">
    <property type="entry name" value="FAD-bd_FR_type"/>
</dbReference>
<dbReference type="Proteomes" id="UP000383932">
    <property type="component" value="Unassembled WGS sequence"/>
</dbReference>
<keyword evidence="8 15" id="KW-1133">Transmembrane helix</keyword>
<feature type="transmembrane region" description="Helical" evidence="15">
    <location>
        <begin position="240"/>
        <end position="262"/>
    </location>
</feature>
<proteinExistence type="inferred from homology"/>
<dbReference type="InterPro" id="IPR013112">
    <property type="entry name" value="FAD-bd_8"/>
</dbReference>
<evidence type="ECO:0000313" key="18">
    <source>
        <dbReference type="Proteomes" id="UP000383932"/>
    </source>
</evidence>
<dbReference type="InterPro" id="IPR017938">
    <property type="entry name" value="Riboflavin_synthase-like_b-brl"/>
</dbReference>
<name>A0A5N5QAK5_9AGAM</name>
<evidence type="ECO:0000256" key="10">
    <source>
        <dbReference type="ARBA" id="ARBA00023065"/>
    </source>
</evidence>
<evidence type="ECO:0000256" key="15">
    <source>
        <dbReference type="SAM" id="Phobius"/>
    </source>
</evidence>
<feature type="compositionally biased region" description="Polar residues" evidence="14">
    <location>
        <begin position="67"/>
        <end position="81"/>
    </location>
</feature>
<feature type="transmembrane region" description="Helical" evidence="15">
    <location>
        <begin position="268"/>
        <end position="285"/>
    </location>
</feature>
<evidence type="ECO:0000256" key="3">
    <source>
        <dbReference type="ARBA" id="ARBA00012668"/>
    </source>
</evidence>
<dbReference type="SFLD" id="SFLDS00052">
    <property type="entry name" value="Ferric_Reductase_Domain"/>
    <property type="match status" value="1"/>
</dbReference>
<evidence type="ECO:0000256" key="6">
    <source>
        <dbReference type="ARBA" id="ARBA00022692"/>
    </source>
</evidence>
<keyword evidence="6 15" id="KW-0812">Transmembrane</keyword>
<keyword evidence="7" id="KW-0249">Electron transport</keyword>
<evidence type="ECO:0000256" key="1">
    <source>
        <dbReference type="ARBA" id="ARBA00004651"/>
    </source>
</evidence>
<feature type="domain" description="FAD-binding FR-type" evidence="16">
    <location>
        <begin position="327"/>
        <end position="453"/>
    </location>
</feature>
<dbReference type="PANTHER" id="PTHR32361">
    <property type="entry name" value="FERRIC/CUPRIC REDUCTASE TRANSMEMBRANE COMPONENT"/>
    <property type="match status" value="1"/>
</dbReference>
<evidence type="ECO:0000256" key="11">
    <source>
        <dbReference type="ARBA" id="ARBA00023136"/>
    </source>
</evidence>
<dbReference type="CDD" id="cd06186">
    <property type="entry name" value="NOX_Duox_like_FAD_NADP"/>
    <property type="match status" value="1"/>
</dbReference>
<feature type="compositionally biased region" description="Polar residues" evidence="14">
    <location>
        <begin position="88"/>
        <end position="104"/>
    </location>
</feature>
<feature type="region of interest" description="Disordered" evidence="14">
    <location>
        <begin position="67"/>
        <end position="104"/>
    </location>
</feature>
<evidence type="ECO:0000256" key="8">
    <source>
        <dbReference type="ARBA" id="ARBA00022989"/>
    </source>
</evidence>
<comment type="similarity">
    <text evidence="2">Belongs to the ferric reductase (FRE) family.</text>
</comment>
<sequence>MASGPPSGSLGTQSGLTNDDLVYYIDMSLIGVLGAATLLYMPRTIARYAHRSGWTEGWMLLRGNNPNQYPHARSNSKSGTSIRDKDTLSPTTTHQYPPDRSTSTDLPAQAYALSSATHVSNAPTIKARLIGSNSREDPGEPPAHVPGARSFVPTVGKALDYRIWGYSLCQVLVLLAYFAITCIGLFYQSNPNTNSNRAGFLVMSQMPIVFALGTKNNIITALTGISYEQLNFVHRWVGQLMFLASLFHFIGKLVTFTELGIVSMGVKSHAWGVVAFSALCLLAVGSHPWMRAKLYSMFFYSHIIGLIAFMIGMWKHQPEVAPPYIITCIVLYALDQVARLAKTRLRKAVLTPVPELDSTHIYVPQLDKGWTAGQHVRIRVLSFGLGLFRWTECHPFTIANSGVGAPGGLTLVCKRAGDWTAALFRYASTRANSEEHRSAYVLIEGPYGGPGNTVFASFSGVMLVLGGSGITFGTSVLEDIIFKRLNGTACATCINFVWAVHHPSAADPYLSTFVEIVQRAAEISDLKITVSIFYTRGADNAYSLRTRLPPNVQIRSGRPDLKKELEDVLEQTRYSINASQSPRNGVVLAGCGPDQLISSAYAAKASIASENQKAVGGLEVHTETFGW</sequence>
<dbReference type="Pfam" id="PF08030">
    <property type="entry name" value="NAD_binding_6"/>
    <property type="match status" value="1"/>
</dbReference>
<feature type="transmembrane region" description="Helical" evidence="15">
    <location>
        <begin position="297"/>
        <end position="314"/>
    </location>
</feature>
<evidence type="ECO:0000256" key="13">
    <source>
        <dbReference type="ARBA" id="ARBA00048483"/>
    </source>
</evidence>
<evidence type="ECO:0000256" key="7">
    <source>
        <dbReference type="ARBA" id="ARBA00022982"/>
    </source>
</evidence>
<keyword evidence="12" id="KW-0325">Glycoprotein</keyword>
<evidence type="ECO:0000256" key="2">
    <source>
        <dbReference type="ARBA" id="ARBA00006278"/>
    </source>
</evidence>
<dbReference type="Pfam" id="PF01794">
    <property type="entry name" value="Ferric_reduct"/>
    <property type="match status" value="1"/>
</dbReference>
<evidence type="ECO:0000313" key="17">
    <source>
        <dbReference type="EMBL" id="KAB5588533.1"/>
    </source>
</evidence>
<dbReference type="GO" id="GO:0015677">
    <property type="term" value="P:copper ion import"/>
    <property type="evidence" value="ECO:0007669"/>
    <property type="project" value="TreeGrafter"/>
</dbReference>
<keyword evidence="9" id="KW-0560">Oxidoreductase</keyword>
<keyword evidence="5" id="KW-1003">Cell membrane</keyword>
<feature type="transmembrane region" description="Helical" evidence="15">
    <location>
        <begin position="21"/>
        <end position="41"/>
    </location>
</feature>
<keyword evidence="18" id="KW-1185">Reference proteome</keyword>
<feature type="transmembrane region" description="Helical" evidence="15">
    <location>
        <begin position="207"/>
        <end position="228"/>
    </location>
</feature>
<dbReference type="GO" id="GO:0006826">
    <property type="term" value="P:iron ion transport"/>
    <property type="evidence" value="ECO:0007669"/>
    <property type="project" value="TreeGrafter"/>
</dbReference>
<keyword evidence="4" id="KW-0813">Transport</keyword>
<gene>
    <name evidence="17" type="ORF">CTheo_8025</name>
</gene>
<organism evidence="17 18">
    <name type="scientific">Ceratobasidium theobromae</name>
    <dbReference type="NCBI Taxonomy" id="1582974"/>
    <lineage>
        <taxon>Eukaryota</taxon>
        <taxon>Fungi</taxon>
        <taxon>Dikarya</taxon>
        <taxon>Basidiomycota</taxon>
        <taxon>Agaricomycotina</taxon>
        <taxon>Agaricomycetes</taxon>
        <taxon>Cantharellales</taxon>
        <taxon>Ceratobasidiaceae</taxon>
        <taxon>Ceratobasidium</taxon>
    </lineage>
</organism>
<dbReference type="InterPro" id="IPR039261">
    <property type="entry name" value="FNR_nucleotide-bd"/>
</dbReference>
<dbReference type="GO" id="GO:0052851">
    <property type="term" value="F:ferric-chelate reductase (NADPH) activity"/>
    <property type="evidence" value="ECO:0007669"/>
    <property type="project" value="UniProtKB-EC"/>
</dbReference>
<evidence type="ECO:0000256" key="14">
    <source>
        <dbReference type="SAM" id="MobiDB-lite"/>
    </source>
</evidence>
<keyword evidence="11 15" id="KW-0472">Membrane</keyword>
<dbReference type="OrthoDB" id="17725at2759"/>
<feature type="transmembrane region" description="Helical" evidence="15">
    <location>
        <begin position="163"/>
        <end position="187"/>
    </location>
</feature>
<comment type="catalytic activity">
    <reaction evidence="13">
        <text>2 a Fe(II)-siderophore + NADP(+) + H(+) = 2 a Fe(III)-siderophore + NADPH</text>
        <dbReference type="Rhea" id="RHEA:28795"/>
        <dbReference type="Rhea" id="RHEA-COMP:11342"/>
        <dbReference type="Rhea" id="RHEA-COMP:11344"/>
        <dbReference type="ChEBI" id="CHEBI:15378"/>
        <dbReference type="ChEBI" id="CHEBI:29033"/>
        <dbReference type="ChEBI" id="CHEBI:29034"/>
        <dbReference type="ChEBI" id="CHEBI:57783"/>
        <dbReference type="ChEBI" id="CHEBI:58349"/>
        <dbReference type="EC" id="1.16.1.9"/>
    </reaction>
</comment>
<evidence type="ECO:0000256" key="4">
    <source>
        <dbReference type="ARBA" id="ARBA00022448"/>
    </source>
</evidence>
<dbReference type="EMBL" id="SSOP01000428">
    <property type="protein sequence ID" value="KAB5588533.1"/>
    <property type="molecule type" value="Genomic_DNA"/>
</dbReference>
<dbReference type="InterPro" id="IPR013130">
    <property type="entry name" value="Fe3_Rdtase_TM_dom"/>
</dbReference>
<reference evidence="17 18" key="1">
    <citation type="journal article" date="2019" name="Fungal Biol. Biotechnol.">
        <title>Draft genome sequence of fastidious pathogen Ceratobasidium theobromae, which causes vascular-streak dieback in Theobroma cacao.</title>
        <authorList>
            <person name="Ali S.S."/>
            <person name="Asman A."/>
            <person name="Shao J."/>
            <person name="Firmansyah A.P."/>
            <person name="Susilo A.W."/>
            <person name="Rosmana A."/>
            <person name="McMahon P."/>
            <person name="Junaid M."/>
            <person name="Guest D."/>
            <person name="Kheng T.Y."/>
            <person name="Meinhardt L.W."/>
            <person name="Bailey B.A."/>
        </authorList>
    </citation>
    <scope>NUCLEOTIDE SEQUENCE [LARGE SCALE GENOMIC DNA]</scope>
    <source>
        <strain evidence="17 18">CT2</strain>
    </source>
</reference>
<dbReference type="InterPro" id="IPR013121">
    <property type="entry name" value="Fe_red_NAD-bd_6"/>
</dbReference>
<dbReference type="AlphaFoldDB" id="A0A5N5QAK5"/>
<keyword evidence="10" id="KW-0406">Ion transport</keyword>
<dbReference type="SUPFAM" id="SSF63380">
    <property type="entry name" value="Riboflavin synthase domain-like"/>
    <property type="match status" value="1"/>
</dbReference>
<dbReference type="Pfam" id="PF08022">
    <property type="entry name" value="FAD_binding_8"/>
    <property type="match status" value="1"/>
</dbReference>
<evidence type="ECO:0000256" key="9">
    <source>
        <dbReference type="ARBA" id="ARBA00023002"/>
    </source>
</evidence>
<dbReference type="GO" id="GO:0006879">
    <property type="term" value="P:intracellular iron ion homeostasis"/>
    <property type="evidence" value="ECO:0007669"/>
    <property type="project" value="TreeGrafter"/>
</dbReference>
<protein>
    <recommendedName>
        <fullName evidence="3">ferric-chelate reductase (NADPH)</fullName>
        <ecNumber evidence="3">1.16.1.9</ecNumber>
    </recommendedName>
</protein>
<evidence type="ECO:0000256" key="12">
    <source>
        <dbReference type="ARBA" id="ARBA00023180"/>
    </source>
</evidence>
<dbReference type="SFLD" id="SFLDG01168">
    <property type="entry name" value="Ferric_reductase_subgroup_(FRE"/>
    <property type="match status" value="1"/>
</dbReference>